<sequence length="69" mass="8044">MTVTFLPKGEKRVKRTTAYYLVNLMSSVKYCRKVKTFSEKYPRGIFKDRRDDGGGAIFTTPPLYHLIPR</sequence>
<evidence type="ECO:0000313" key="1">
    <source>
        <dbReference type="EMBL" id="DAE23745.1"/>
    </source>
</evidence>
<organism evidence="1">
    <name type="scientific">Siphoviridae sp. ctcj91</name>
    <dbReference type="NCBI Taxonomy" id="2826395"/>
    <lineage>
        <taxon>Viruses</taxon>
        <taxon>Duplodnaviria</taxon>
        <taxon>Heunggongvirae</taxon>
        <taxon>Uroviricota</taxon>
        <taxon>Caudoviricetes</taxon>
    </lineage>
</organism>
<name>A0A8S5QY63_9CAUD</name>
<protein>
    <submittedName>
        <fullName evidence="1">Uncharacterized protein</fullName>
    </submittedName>
</protein>
<proteinExistence type="predicted"/>
<reference evidence="1" key="1">
    <citation type="journal article" date="2021" name="Proc. Natl. Acad. Sci. U.S.A.">
        <title>A Catalog of Tens of Thousands of Viruses from Human Metagenomes Reveals Hidden Associations with Chronic Diseases.</title>
        <authorList>
            <person name="Tisza M.J."/>
            <person name="Buck C.B."/>
        </authorList>
    </citation>
    <scope>NUCLEOTIDE SEQUENCE</scope>
    <source>
        <strain evidence="1">Ctcj91</strain>
    </source>
</reference>
<dbReference type="EMBL" id="BK015758">
    <property type="protein sequence ID" value="DAE23745.1"/>
    <property type="molecule type" value="Genomic_DNA"/>
</dbReference>
<accession>A0A8S5QY63</accession>